<accession>W4QMP0</accession>
<dbReference type="InterPro" id="IPR006710">
    <property type="entry name" value="Glyco_hydro_43"/>
</dbReference>
<dbReference type="EMBL" id="BAUU01000060">
    <property type="protein sequence ID" value="GAE32903.1"/>
    <property type="molecule type" value="Genomic_DNA"/>
</dbReference>
<dbReference type="GO" id="GO:0005975">
    <property type="term" value="P:carbohydrate metabolic process"/>
    <property type="evidence" value="ECO:0007669"/>
    <property type="project" value="InterPro"/>
</dbReference>
<dbReference type="Gene3D" id="2.115.10.20">
    <property type="entry name" value="Glycosyl hydrolase domain, family 43"/>
    <property type="match status" value="1"/>
</dbReference>
<comment type="similarity">
    <text evidence="1">Belongs to the glycosyl hydrolase 43 family.</text>
</comment>
<protein>
    <submittedName>
        <fullName evidence="5">Beta-xylosidase</fullName>
    </submittedName>
</protein>
<evidence type="ECO:0000256" key="3">
    <source>
        <dbReference type="ARBA" id="ARBA00023295"/>
    </source>
</evidence>
<dbReference type="PANTHER" id="PTHR42812">
    <property type="entry name" value="BETA-XYLOSIDASE"/>
    <property type="match status" value="1"/>
</dbReference>
<keyword evidence="2" id="KW-0378">Hydrolase</keyword>
<evidence type="ECO:0000256" key="1">
    <source>
        <dbReference type="ARBA" id="ARBA00009865"/>
    </source>
</evidence>
<keyword evidence="3" id="KW-0326">Glycosidase</keyword>
<feature type="site" description="Important for catalytic activity, responsible for pKa modulation of the active site Glu and correct orientation of both the proton donor and substrate" evidence="4">
    <location>
        <position position="127"/>
    </location>
</feature>
<dbReference type="PANTHER" id="PTHR42812:SF12">
    <property type="entry name" value="BETA-XYLOSIDASE-RELATED"/>
    <property type="match status" value="1"/>
</dbReference>
<comment type="caution">
    <text evidence="5">The sequence shown here is derived from an EMBL/GenBank/DDBJ whole genome shotgun (WGS) entry which is preliminary data.</text>
</comment>
<dbReference type="SUPFAM" id="SSF75005">
    <property type="entry name" value="Arabinanase/levansucrase/invertase"/>
    <property type="match status" value="1"/>
</dbReference>
<evidence type="ECO:0000313" key="6">
    <source>
        <dbReference type="Proteomes" id="UP000018895"/>
    </source>
</evidence>
<proteinExistence type="inferred from homology"/>
<dbReference type="Proteomes" id="UP000018895">
    <property type="component" value="Unassembled WGS sequence"/>
</dbReference>
<evidence type="ECO:0000256" key="4">
    <source>
        <dbReference type="PIRSR" id="PIRSR606710-2"/>
    </source>
</evidence>
<dbReference type="InterPro" id="IPR023296">
    <property type="entry name" value="Glyco_hydro_beta-prop_sf"/>
</dbReference>
<name>W4QMP0_9BACI</name>
<dbReference type="GO" id="GO:0004553">
    <property type="term" value="F:hydrolase activity, hydrolyzing O-glycosyl compounds"/>
    <property type="evidence" value="ECO:0007669"/>
    <property type="project" value="InterPro"/>
</dbReference>
<reference evidence="5" key="1">
    <citation type="journal article" date="2014" name="Genome Announc.">
        <title>Draft Genome Sequences of Three Alkaliphilic Bacillus Strains, Bacillus wakoensis JCM 9140T, Bacillus akibai JCM 9157T, and Bacillus hemicellulosilyticus JCM 9152T.</title>
        <authorList>
            <person name="Yuki M."/>
            <person name="Oshima K."/>
            <person name="Suda W."/>
            <person name="Oshida Y."/>
            <person name="Kitamura K."/>
            <person name="Iida T."/>
            <person name="Hattori M."/>
            <person name="Ohkuma M."/>
        </authorList>
    </citation>
    <scope>NUCLEOTIDE SEQUENCE [LARGE SCALE GENOMIC DNA]</scope>
    <source>
        <strain evidence="5">JCM 9152</strain>
    </source>
</reference>
<dbReference type="InterPro" id="IPR051795">
    <property type="entry name" value="Glycosyl_Hydrlase_43"/>
</dbReference>
<evidence type="ECO:0000313" key="5">
    <source>
        <dbReference type="EMBL" id="GAE32903.1"/>
    </source>
</evidence>
<organism evidence="5 6">
    <name type="scientific">Halalkalibacter hemicellulosilyticusJCM 9152</name>
    <dbReference type="NCBI Taxonomy" id="1236971"/>
    <lineage>
        <taxon>Bacteria</taxon>
        <taxon>Bacillati</taxon>
        <taxon>Bacillota</taxon>
        <taxon>Bacilli</taxon>
        <taxon>Bacillales</taxon>
        <taxon>Bacillaceae</taxon>
        <taxon>Halalkalibacter</taxon>
    </lineage>
</organism>
<keyword evidence="6" id="KW-1185">Reference proteome</keyword>
<evidence type="ECO:0000256" key="2">
    <source>
        <dbReference type="ARBA" id="ARBA00022801"/>
    </source>
</evidence>
<dbReference type="STRING" id="1236971.JCM9152_4498"/>
<dbReference type="Pfam" id="PF04616">
    <property type="entry name" value="Glyco_hydro_43"/>
    <property type="match status" value="1"/>
</dbReference>
<sequence length="164" mass="18850">MMKTFQNPIIPGFYPDPSICRVNDDYYLVTSTFEYFPGVPIFHSKDLVNWRQIGHVLDRPSQLNLDGTPYSKGIYAPTIRYHEGTFYMITTFVESQTGARRNFYVTAEDAGGDWSDPIWLEGAPGIDSSFFFDDDGRCYCTANRKPLLVNTIRSIWKYGSKRLT</sequence>
<gene>
    <name evidence="5" type="ORF">JCM9152_4498</name>
</gene>
<dbReference type="AlphaFoldDB" id="W4QMP0"/>